<dbReference type="RefSeq" id="WP_093917772.1">
    <property type="nucleotide sequence ID" value="NZ_FONW01000001.1"/>
</dbReference>
<dbReference type="EMBL" id="FONW01000001">
    <property type="protein sequence ID" value="SFE38093.1"/>
    <property type="molecule type" value="Genomic_DNA"/>
</dbReference>
<reference evidence="1 2" key="1">
    <citation type="submission" date="2016-10" db="EMBL/GenBank/DDBJ databases">
        <authorList>
            <person name="de Groot N.N."/>
        </authorList>
    </citation>
    <scope>NUCLEOTIDE SEQUENCE [LARGE SCALE GENOMIC DNA]</scope>
    <source>
        <strain evidence="1 2">CGMCC 1.9156</strain>
    </source>
</reference>
<proteinExistence type="predicted"/>
<protein>
    <recommendedName>
        <fullName evidence="3">DUF3800 domain-containing protein</fullName>
    </recommendedName>
</protein>
<dbReference type="AlphaFoldDB" id="A0A1I2A5C7"/>
<organism evidence="1 2">
    <name type="scientific">Sunxiuqinia elliptica</name>
    <dbReference type="NCBI Taxonomy" id="655355"/>
    <lineage>
        <taxon>Bacteria</taxon>
        <taxon>Pseudomonadati</taxon>
        <taxon>Bacteroidota</taxon>
        <taxon>Bacteroidia</taxon>
        <taxon>Marinilabiliales</taxon>
        <taxon>Prolixibacteraceae</taxon>
        <taxon>Sunxiuqinia</taxon>
    </lineage>
</organism>
<accession>A0A1I2A5C7</accession>
<dbReference type="Proteomes" id="UP000198964">
    <property type="component" value="Unassembled WGS sequence"/>
</dbReference>
<name>A0A1I2A5C7_9BACT</name>
<evidence type="ECO:0008006" key="3">
    <source>
        <dbReference type="Google" id="ProtNLM"/>
    </source>
</evidence>
<evidence type="ECO:0000313" key="2">
    <source>
        <dbReference type="Proteomes" id="UP000198964"/>
    </source>
</evidence>
<sequence>MILGIDEVGDFAINSEQFHFFLVVQLDQNKNGIEIKKKQFSDWLKTIPEEKINDNGEVKGTDLTDEELYEFAKHVIAADPITRILQVRVVPAENPPELIEKFKEIEIGRIQGAIEYYQKHGNQQIAKDLQKLTYWYKNRNYQHFLKMLVLHRAISEALNETIGISILLSFLPGNEEEKNLLNIKLKIDRDFINGPQPRIFWGEILRNAIREYSQAKPIPVLDTWKDTGHPFLEKYKTPDGKLNFKDILKENCHFFHSHEHFEIQMADIAGNIVHRYQNRGRCKDAYDKLVEPIRKEQIDIIHLKLNPNPTDDNEIFIE</sequence>
<evidence type="ECO:0000313" key="1">
    <source>
        <dbReference type="EMBL" id="SFE38093.1"/>
    </source>
</evidence>
<gene>
    <name evidence="1" type="ORF">SAMN05216283_1012</name>
</gene>
<keyword evidence="2" id="KW-1185">Reference proteome</keyword>